<comment type="caution">
    <text evidence="3">The sequence shown here is derived from an EMBL/GenBank/DDBJ whole genome shotgun (WGS) entry which is preliminary data.</text>
</comment>
<reference evidence="3 4" key="1">
    <citation type="submission" date="2020-08" db="EMBL/GenBank/DDBJ databases">
        <title>Genomic Encyclopedia of Type Strains, Phase IV (KMG-IV): sequencing the most valuable type-strain genomes for metagenomic binning, comparative biology and taxonomic classification.</title>
        <authorList>
            <person name="Goeker M."/>
        </authorList>
    </citation>
    <scope>NUCLEOTIDE SEQUENCE [LARGE SCALE GENOMIC DNA]</scope>
    <source>
        <strain evidence="3 4">DSM 16268</strain>
    </source>
</reference>
<evidence type="ECO:0000256" key="1">
    <source>
        <dbReference type="SAM" id="MobiDB-lite"/>
    </source>
</evidence>
<feature type="region of interest" description="Disordered" evidence="1">
    <location>
        <begin position="1"/>
        <end position="21"/>
    </location>
</feature>
<gene>
    <name evidence="3" type="ORF">GGQ63_001663</name>
</gene>
<keyword evidence="4" id="KW-1185">Reference proteome</keyword>
<evidence type="ECO:0000313" key="4">
    <source>
        <dbReference type="Proteomes" id="UP000523821"/>
    </source>
</evidence>
<dbReference type="RefSeq" id="WP_183854564.1">
    <property type="nucleotide sequence ID" value="NZ_JACHOO010000003.1"/>
</dbReference>
<evidence type="ECO:0000313" key="3">
    <source>
        <dbReference type="EMBL" id="MBB5752609.1"/>
    </source>
</evidence>
<feature type="transmembrane region" description="Helical" evidence="2">
    <location>
        <begin position="103"/>
        <end position="128"/>
    </location>
</feature>
<keyword evidence="2" id="KW-0472">Membrane</keyword>
<dbReference type="Proteomes" id="UP000523821">
    <property type="component" value="Unassembled WGS sequence"/>
</dbReference>
<dbReference type="EMBL" id="JACHOO010000003">
    <property type="protein sequence ID" value="MBB5752609.1"/>
    <property type="molecule type" value="Genomic_DNA"/>
</dbReference>
<keyword evidence="2" id="KW-1133">Transmembrane helix</keyword>
<accession>A0A7W9FLA3</accession>
<name>A0A7W9FLA3_9HYPH</name>
<feature type="transmembrane region" description="Helical" evidence="2">
    <location>
        <begin position="140"/>
        <end position="166"/>
    </location>
</feature>
<proteinExistence type="predicted"/>
<feature type="transmembrane region" description="Helical" evidence="2">
    <location>
        <begin position="69"/>
        <end position="96"/>
    </location>
</feature>
<organism evidence="3 4">
    <name type="scientific">Prosthecomicrobium pneumaticum</name>
    <dbReference type="NCBI Taxonomy" id="81895"/>
    <lineage>
        <taxon>Bacteria</taxon>
        <taxon>Pseudomonadati</taxon>
        <taxon>Pseudomonadota</taxon>
        <taxon>Alphaproteobacteria</taxon>
        <taxon>Hyphomicrobiales</taxon>
        <taxon>Kaistiaceae</taxon>
        <taxon>Prosthecomicrobium</taxon>
    </lineage>
</organism>
<evidence type="ECO:0000256" key="2">
    <source>
        <dbReference type="SAM" id="Phobius"/>
    </source>
</evidence>
<dbReference type="AlphaFoldDB" id="A0A7W9FLA3"/>
<feature type="transmembrane region" description="Helical" evidence="2">
    <location>
        <begin position="29"/>
        <end position="57"/>
    </location>
</feature>
<protein>
    <submittedName>
        <fullName evidence="3">Putative membrane protein</fullName>
    </submittedName>
</protein>
<keyword evidence="2" id="KW-0812">Transmembrane</keyword>
<sequence>MSATPPAALPPERDPAGPPGPPPVRPPSLLGFLVTLAVFALLGPPIGGLVIIVALFLGLSNGMSEPEHVAAIIVVLAASWWMAYPLGVVPALLAGLAIGLKRLWGGGAGLVFTLATGLFIGLVIAFGVADLGGDPALHDLAIGIVAGSTIATFFCWLLTGGIGRAARLARTAEARR</sequence>